<gene>
    <name evidence="3" type="ORF">scyTo_0012699</name>
</gene>
<dbReference type="AlphaFoldDB" id="A0A401NH66"/>
<dbReference type="GO" id="GO:0005737">
    <property type="term" value="C:cytoplasm"/>
    <property type="evidence" value="ECO:0007669"/>
    <property type="project" value="TreeGrafter"/>
</dbReference>
<evidence type="ECO:0000313" key="4">
    <source>
        <dbReference type="Proteomes" id="UP000288216"/>
    </source>
</evidence>
<keyword evidence="4" id="KW-1185">Reference proteome</keyword>
<dbReference type="InterPro" id="IPR029000">
    <property type="entry name" value="Cyclophilin-like_dom_sf"/>
</dbReference>
<evidence type="ECO:0000256" key="1">
    <source>
        <dbReference type="SAM" id="SignalP"/>
    </source>
</evidence>
<sequence>METACLFTISPFSMALSPCLLLEVVGCITDPAFCQVKCEAEVLKQTYPSQLADPVIRPLLEFAWHVYLDEAKKTMKGNVWGFSSSVMCFVNGQLLGDEKDFLKWAEDEFDYTDFRPKALYEAIAEDSYSKYLKGIGHTFIYMDICIDQKPIGRLLFELFTDVCPKTCKNFEALCTGEAGFSPTNIKLCYKETKFHRLVRNTWIQGGDIFKGRGDGGASIYGKTFEDETFAISHCKRGVLGMANMGRHTNGSQFYITLQPCLWMNTKFVAFGHVVAGTKVLEELELVPTYNETPTVECKIEDCGIYSP</sequence>
<dbReference type="PANTHER" id="PTHR11071:SF561">
    <property type="entry name" value="PEPTIDYL-PROLYL CIS-TRANS ISOMERASE D-RELATED"/>
    <property type="match status" value="1"/>
</dbReference>
<name>A0A401NH66_SCYTO</name>
<accession>A0A401NH66</accession>
<dbReference type="PRINTS" id="PR00153">
    <property type="entry name" value="CSAPPISMRASE"/>
</dbReference>
<proteinExistence type="predicted"/>
<reference evidence="3 4" key="1">
    <citation type="journal article" date="2018" name="Nat. Ecol. Evol.">
        <title>Shark genomes provide insights into elasmobranch evolution and the origin of vertebrates.</title>
        <authorList>
            <person name="Hara Y"/>
            <person name="Yamaguchi K"/>
            <person name="Onimaru K"/>
            <person name="Kadota M"/>
            <person name="Koyanagi M"/>
            <person name="Keeley SD"/>
            <person name="Tatsumi K"/>
            <person name="Tanaka K"/>
            <person name="Motone F"/>
            <person name="Kageyama Y"/>
            <person name="Nozu R"/>
            <person name="Adachi N"/>
            <person name="Nishimura O"/>
            <person name="Nakagawa R"/>
            <person name="Tanegashima C"/>
            <person name="Kiyatake I"/>
            <person name="Matsumoto R"/>
            <person name="Murakumo K"/>
            <person name="Nishida K"/>
            <person name="Terakita A"/>
            <person name="Kuratani S"/>
            <person name="Sato K"/>
            <person name="Hyodo S Kuraku.S."/>
        </authorList>
    </citation>
    <scope>NUCLEOTIDE SEQUENCE [LARGE SCALE GENOMIC DNA]</scope>
</reference>
<dbReference type="OrthoDB" id="408413at2759"/>
<feature type="signal peptide" evidence="1">
    <location>
        <begin position="1"/>
        <end position="34"/>
    </location>
</feature>
<dbReference type="GO" id="GO:0003755">
    <property type="term" value="F:peptidyl-prolyl cis-trans isomerase activity"/>
    <property type="evidence" value="ECO:0007669"/>
    <property type="project" value="InterPro"/>
</dbReference>
<keyword evidence="1" id="KW-0732">Signal</keyword>
<dbReference type="EMBL" id="BFAA01006213">
    <property type="protein sequence ID" value="GCB60215.1"/>
    <property type="molecule type" value="Genomic_DNA"/>
</dbReference>
<dbReference type="PANTHER" id="PTHR11071">
    <property type="entry name" value="PEPTIDYL-PROLYL CIS-TRANS ISOMERASE"/>
    <property type="match status" value="1"/>
</dbReference>
<dbReference type="Gene3D" id="2.40.100.10">
    <property type="entry name" value="Cyclophilin-like"/>
    <property type="match status" value="1"/>
</dbReference>
<organism evidence="3 4">
    <name type="scientific">Scyliorhinus torazame</name>
    <name type="common">Cloudy catshark</name>
    <name type="synonym">Catulus torazame</name>
    <dbReference type="NCBI Taxonomy" id="75743"/>
    <lineage>
        <taxon>Eukaryota</taxon>
        <taxon>Metazoa</taxon>
        <taxon>Chordata</taxon>
        <taxon>Craniata</taxon>
        <taxon>Vertebrata</taxon>
        <taxon>Chondrichthyes</taxon>
        <taxon>Elasmobranchii</taxon>
        <taxon>Galeomorphii</taxon>
        <taxon>Galeoidea</taxon>
        <taxon>Carcharhiniformes</taxon>
        <taxon>Scyliorhinidae</taxon>
        <taxon>Scyliorhinus</taxon>
    </lineage>
</organism>
<dbReference type="SUPFAM" id="SSF50891">
    <property type="entry name" value="Cyclophilin-like"/>
    <property type="match status" value="1"/>
</dbReference>
<protein>
    <recommendedName>
        <fullName evidence="2">PPIase cyclophilin-type domain-containing protein</fullName>
    </recommendedName>
</protein>
<evidence type="ECO:0000259" key="2">
    <source>
        <dbReference type="PROSITE" id="PS50072"/>
    </source>
</evidence>
<evidence type="ECO:0000313" key="3">
    <source>
        <dbReference type="EMBL" id="GCB60215.1"/>
    </source>
</evidence>
<feature type="chain" id="PRO_5019501105" description="PPIase cyclophilin-type domain-containing protein" evidence="1">
    <location>
        <begin position="35"/>
        <end position="307"/>
    </location>
</feature>
<dbReference type="InterPro" id="IPR002130">
    <property type="entry name" value="Cyclophilin-type_PPIase_dom"/>
</dbReference>
<feature type="domain" description="PPIase cyclophilin-type" evidence="2">
    <location>
        <begin position="141"/>
        <end position="304"/>
    </location>
</feature>
<dbReference type="FunFam" id="2.40.100.10:FF:000048">
    <property type="entry name" value="Peptidyl-prolyl cis-trans isomerase"/>
    <property type="match status" value="1"/>
</dbReference>
<dbReference type="Pfam" id="PF00160">
    <property type="entry name" value="Pro_isomerase"/>
    <property type="match status" value="1"/>
</dbReference>
<comment type="caution">
    <text evidence="3">The sequence shown here is derived from an EMBL/GenBank/DDBJ whole genome shotgun (WGS) entry which is preliminary data.</text>
</comment>
<dbReference type="STRING" id="75743.A0A401NH66"/>
<dbReference type="PROSITE" id="PS50072">
    <property type="entry name" value="CSA_PPIASE_2"/>
    <property type="match status" value="1"/>
</dbReference>
<dbReference type="Proteomes" id="UP000288216">
    <property type="component" value="Unassembled WGS sequence"/>
</dbReference>
<dbReference type="OMA" id="ECKIINC"/>